<gene>
    <name evidence="2" type="ORF">JTE90_013532</name>
</gene>
<comment type="caution">
    <text evidence="2">The sequence shown here is derived from an EMBL/GenBank/DDBJ whole genome shotgun (WGS) entry which is preliminary data.</text>
</comment>
<accession>A0AAV6U9F5</accession>
<evidence type="ECO:0000313" key="2">
    <source>
        <dbReference type="EMBL" id="KAG8180279.1"/>
    </source>
</evidence>
<feature type="chain" id="PRO_5044023354" description="Secreted protein" evidence="1">
    <location>
        <begin position="31"/>
        <end position="112"/>
    </location>
</feature>
<sequence>MSVSLIYLDFGLPSWSSANLLALLLAPVVAEELVEDFSCIACQCPQVRQQVPPSEVHVLHVGLELRPIQALRLVLDVAEVLQGPRARGMAESQSRRPALDSEFAIATNVLIM</sequence>
<proteinExistence type="predicted"/>
<evidence type="ECO:0008006" key="4">
    <source>
        <dbReference type="Google" id="ProtNLM"/>
    </source>
</evidence>
<keyword evidence="1" id="KW-0732">Signal</keyword>
<reference evidence="2 3" key="1">
    <citation type="journal article" date="2022" name="Nat. Ecol. Evol.">
        <title>A masculinizing supergene underlies an exaggerated male reproductive morph in a spider.</title>
        <authorList>
            <person name="Hendrickx F."/>
            <person name="De Corte Z."/>
            <person name="Sonet G."/>
            <person name="Van Belleghem S.M."/>
            <person name="Kostlbacher S."/>
            <person name="Vangestel C."/>
        </authorList>
    </citation>
    <scope>NUCLEOTIDE SEQUENCE [LARGE SCALE GENOMIC DNA]</scope>
    <source>
        <strain evidence="2">W744_W776</strain>
    </source>
</reference>
<dbReference type="EMBL" id="JAFNEN010000570">
    <property type="protein sequence ID" value="KAG8180279.1"/>
    <property type="molecule type" value="Genomic_DNA"/>
</dbReference>
<protein>
    <recommendedName>
        <fullName evidence="4">Secreted protein</fullName>
    </recommendedName>
</protein>
<dbReference type="AlphaFoldDB" id="A0AAV6U9F5"/>
<evidence type="ECO:0000313" key="3">
    <source>
        <dbReference type="Proteomes" id="UP000827092"/>
    </source>
</evidence>
<feature type="signal peptide" evidence="1">
    <location>
        <begin position="1"/>
        <end position="30"/>
    </location>
</feature>
<name>A0AAV6U9F5_9ARAC</name>
<dbReference type="Proteomes" id="UP000827092">
    <property type="component" value="Unassembled WGS sequence"/>
</dbReference>
<organism evidence="2 3">
    <name type="scientific">Oedothorax gibbosus</name>
    <dbReference type="NCBI Taxonomy" id="931172"/>
    <lineage>
        <taxon>Eukaryota</taxon>
        <taxon>Metazoa</taxon>
        <taxon>Ecdysozoa</taxon>
        <taxon>Arthropoda</taxon>
        <taxon>Chelicerata</taxon>
        <taxon>Arachnida</taxon>
        <taxon>Araneae</taxon>
        <taxon>Araneomorphae</taxon>
        <taxon>Entelegynae</taxon>
        <taxon>Araneoidea</taxon>
        <taxon>Linyphiidae</taxon>
        <taxon>Erigoninae</taxon>
        <taxon>Oedothorax</taxon>
    </lineage>
</organism>
<evidence type="ECO:0000256" key="1">
    <source>
        <dbReference type="SAM" id="SignalP"/>
    </source>
</evidence>
<keyword evidence="3" id="KW-1185">Reference proteome</keyword>